<dbReference type="EMBL" id="CAMXCT020002224">
    <property type="protein sequence ID" value="CAL1150037.1"/>
    <property type="molecule type" value="Genomic_DNA"/>
</dbReference>
<dbReference type="OrthoDB" id="414468at2759"/>
<feature type="compositionally biased region" description="Pro residues" evidence="1">
    <location>
        <begin position="1148"/>
        <end position="1160"/>
    </location>
</feature>
<dbReference type="SUPFAM" id="SSF57850">
    <property type="entry name" value="RING/U-box"/>
    <property type="match status" value="1"/>
</dbReference>
<dbReference type="PANTHER" id="PTHR36681:SF3">
    <property type="entry name" value="NUCLEAR GTPASE, GERMINAL CENTER-ASSOCIATED, TANDEM DUPLICATE 3"/>
    <property type="match status" value="1"/>
</dbReference>
<dbReference type="SMART" id="SM00454">
    <property type="entry name" value="SAM"/>
    <property type="match status" value="1"/>
</dbReference>
<keyword evidence="7" id="KW-0808">Transferase</keyword>
<dbReference type="Pfam" id="PF00350">
    <property type="entry name" value="Dynamin_N"/>
    <property type="match status" value="1"/>
</dbReference>
<dbReference type="Proteomes" id="UP001152797">
    <property type="component" value="Unassembled WGS sequence"/>
</dbReference>
<feature type="region of interest" description="Disordered" evidence="1">
    <location>
        <begin position="1026"/>
        <end position="1098"/>
    </location>
</feature>
<dbReference type="InterPro" id="IPR049452">
    <property type="entry name" value="Anoctamin_TM"/>
</dbReference>
<dbReference type="CDD" id="cd16655">
    <property type="entry name" value="RING-Ubox_WDSUB1-like"/>
    <property type="match status" value="1"/>
</dbReference>
<evidence type="ECO:0000256" key="1">
    <source>
        <dbReference type="SAM" id="MobiDB-lite"/>
    </source>
</evidence>
<feature type="compositionally biased region" description="Acidic residues" evidence="1">
    <location>
        <begin position="1033"/>
        <end position="1095"/>
    </location>
</feature>
<dbReference type="Pfam" id="PF04564">
    <property type="entry name" value="U-box"/>
    <property type="match status" value="1"/>
</dbReference>
<dbReference type="InterPro" id="IPR056024">
    <property type="entry name" value="DUF7605"/>
</dbReference>
<keyword evidence="2" id="KW-0812">Transmembrane</keyword>
<dbReference type="EMBL" id="CAMXCT030002224">
    <property type="protein sequence ID" value="CAL4783974.1"/>
    <property type="molecule type" value="Genomic_DNA"/>
</dbReference>
<feature type="transmembrane region" description="Helical" evidence="2">
    <location>
        <begin position="1793"/>
        <end position="1812"/>
    </location>
</feature>
<evidence type="ECO:0000256" key="2">
    <source>
        <dbReference type="SAM" id="Phobius"/>
    </source>
</evidence>
<dbReference type="GO" id="GO:0004842">
    <property type="term" value="F:ubiquitin-protein transferase activity"/>
    <property type="evidence" value="ECO:0007669"/>
    <property type="project" value="InterPro"/>
</dbReference>
<dbReference type="Gene3D" id="3.40.50.300">
    <property type="entry name" value="P-loop containing nucleotide triphosphate hydrolases"/>
    <property type="match status" value="1"/>
</dbReference>
<dbReference type="InterPro" id="IPR045063">
    <property type="entry name" value="Dynamin_N"/>
</dbReference>
<dbReference type="PROSITE" id="PS50105">
    <property type="entry name" value="SAM_DOMAIN"/>
    <property type="match status" value="1"/>
</dbReference>
<evidence type="ECO:0000313" key="8">
    <source>
        <dbReference type="Proteomes" id="UP001152797"/>
    </source>
</evidence>
<dbReference type="SUPFAM" id="SSF52540">
    <property type="entry name" value="P-loop containing nucleoside triphosphate hydrolases"/>
    <property type="match status" value="1"/>
</dbReference>
<reference evidence="6" key="2">
    <citation type="submission" date="2024-04" db="EMBL/GenBank/DDBJ databases">
        <authorList>
            <person name="Chen Y."/>
            <person name="Shah S."/>
            <person name="Dougan E. K."/>
            <person name="Thang M."/>
            <person name="Chan C."/>
        </authorList>
    </citation>
    <scope>NUCLEOTIDE SEQUENCE [LARGE SCALE GENOMIC DNA]</scope>
</reference>
<dbReference type="EMBL" id="CAMXCT010002224">
    <property type="protein sequence ID" value="CAI3996662.1"/>
    <property type="molecule type" value="Genomic_DNA"/>
</dbReference>
<dbReference type="PROSITE" id="PS51698">
    <property type="entry name" value="U_BOX"/>
    <property type="match status" value="1"/>
</dbReference>
<feature type="transmembrane region" description="Helical" evidence="2">
    <location>
        <begin position="1670"/>
        <end position="1690"/>
    </location>
</feature>
<dbReference type="GO" id="GO:0016567">
    <property type="term" value="P:protein ubiquitination"/>
    <property type="evidence" value="ECO:0007669"/>
    <property type="project" value="InterPro"/>
</dbReference>
<sequence length="1944" mass="219684">MAHQKREREAKEIGRDLGVYQWNPSQVQSFLVDLRLERWGPIFEDVDGATLTELSEDDLKELGCDQLLMRKKLLGHIQKLKLEANSDSNDVAMPLMSQADPPIAPVAAPVAAPVIAPLCDAPARAGAAPEPSPPAAASVEIQHHQDMTLAVLHTEWEQVNLLQEEFQNAAGIFEKLLEQRAQQVTGRSLASSFLQEVLRQIREAQETAIPCPARIPVFGNTGAGKSTLLNAVLRQNVVPTSGWRSCTAVPVELTASNVAAFRGEVHLKSMEEWKAEVQAALQDLLMSDRQRVSRREPVRGKEETPADVAFATLVAVYPEAFMYTRDPWPSVAAATRELFRIRNQVTTKHAADKVLKFENADGETLAQEVVDYIDSPERDWQPAFFPLVKKVRIICPAAAAHVHPHVVLVDAPGVQDANAARGNVVKKLLEDAQSVVIVSNIKRAATERVAQEMLSERFRRQLLMDGHYGRLAFVASCTDELTLSELKRNLKLKKDVSKETAAALRNASAKEKITTDCFAGLRRIEIQSEQRSQSTDEEFRRRGIAPAVFTTSARDYQKLSGLLDMAVDGQPQVWSTLRDTEIPDFRRWIHAQGQKAQLDALQKAEDLLASACRKLQEQGHLETVPSWDPSSIFGTLKKIKESQAEIMRTLLTQKLMSAVGVGQTTAAEEGARNMSARCEPQGRGGLHWCTFKATCRREGEWREDFNELLADPLNRRIAVEWDRVLNQLLPDHVDTLLSRIVQEMWKLQSELSLPLQPFQDAEELVKRHGPKIKSNLQRQQMEVSRRIKETIKQLMTPSYRQAAAVSGTGTDVKQKTIIRDQVTIRGAVMFRKASDFLDGELDNLMRCLEQSLEALVESLASVLKASMQRMAAVGLERQALRELQQACSAAVSEALLKSEERQRRRNALDYSAAEAEVAGKPQPTGNSQAPSSKEAIPNEYFCPISQEVMLDPVTTSDGHTYDRKSIEEWLRTNDTSPNTGLTLSSKTLIPNHNLRKLIQEQVQAAGSQVPQDSLEMELEAMMSNMEPTAEAPPEGEDPDQDAEEESEEKGEDPDQDAEEESEEKGEDPDQDAEEESEEEGEDPDQDAEEESEEEGGQVFSLELAAEEQGKPEMAEMDGISNVPTTPGSHTRSSPHSGSSMSPSSVPGVPSPPAPPAPLGPPGLDGSRNDRRLRRMSSWLRKRLWKGRGKTRTFKEHEMRAPLACFTPRVMADIENVRSKSTEQHKLLRKDTIHVLGTEVLRNDKDHLYAIVFPIRVPGENDEQFNEIVPDAEERWKELFPTEADDPMDKMKASTGVTWETFTREVRENVVKYIGWLGCEVTEFKSVDEDEIFVLFGMKDQKNLKRFLVEEEARVRMKPEAYEWHKFQCPTDKKVGKDFVREIETDHYTLRGRDHYNDYPAFVRYTPEIDEIVEDVEETEMLRILRHALRKYCRVQLMEQVGVVRLFFPIHKWEELQELYKRGWNDPSKPVYYPKAHMPDHVAEYFGAHVASYFHFYNTLTRWLIIPGLISVIFPFVRVHFGPEKAHFLDSGFGLMMCLWTTIFLAHNKHSLNVKLLKWGMGGNVSAVTIVRKNFKDEKRGTWLETCRGLLHWVLVITFISETIFVSRWIVQYRQQIFDNIDGTTWGMKNVDVAKYFKYLITANIKIVEMVFTPLSIYLSKHENHRTEMDLKNAMILKLFAVKFVLFYYPFIRPIFIQPMVEGCPGAGAKAGDNFEGCINDLRQDLQIFFVTQVVSAVGGLLASVGLMFWTIRKEVKRKKSSESLLSYVEVQAMLSDYDEAAEVSDYMQAVLNFGFLSMFGAIAPSMCFLCFLSNLPMKRLLAYRFSYVQKRVIPIITVGIGSWALILNFLAFFGVTSTSFIVIFAFDILDLQGGDKWQSLCIMMMFFFSIERALGVLKFVIDIGSGEKSLSHLRIEECNDDVRDIILANQIKKVSATPRGRFGC</sequence>
<evidence type="ECO:0000313" key="5">
    <source>
        <dbReference type="EMBL" id="CAI3996662.1"/>
    </source>
</evidence>
<dbReference type="Gene3D" id="3.30.40.10">
    <property type="entry name" value="Zinc/RING finger domain, C3HC4 (zinc finger)"/>
    <property type="match status" value="1"/>
</dbReference>
<evidence type="ECO:0000259" key="4">
    <source>
        <dbReference type="PROSITE" id="PS51698"/>
    </source>
</evidence>
<dbReference type="InterPro" id="IPR013761">
    <property type="entry name" value="SAM/pointed_sf"/>
</dbReference>
<dbReference type="Gene3D" id="1.10.150.50">
    <property type="entry name" value="Transcription Factor, Ets-1"/>
    <property type="match status" value="1"/>
</dbReference>
<feature type="transmembrane region" description="Helical" evidence="2">
    <location>
        <begin position="1832"/>
        <end position="1865"/>
    </location>
</feature>
<feature type="domain" description="SAM" evidence="3">
    <location>
        <begin position="22"/>
        <end position="83"/>
    </location>
</feature>
<keyword evidence="2" id="KW-1133">Transmembrane helix</keyword>
<evidence type="ECO:0000313" key="7">
    <source>
        <dbReference type="EMBL" id="CAL4783974.1"/>
    </source>
</evidence>
<dbReference type="PANTHER" id="PTHR36681">
    <property type="entry name" value="NUCLEAR GTPASE, GERMINAL CENTER-ASSOCIATED, TANDEM DUPLICATE 3"/>
    <property type="match status" value="1"/>
</dbReference>
<feature type="transmembrane region" description="Helical" evidence="2">
    <location>
        <begin position="1727"/>
        <end position="1751"/>
    </location>
</feature>
<comment type="caution">
    <text evidence="5">The sequence shown here is derived from an EMBL/GenBank/DDBJ whole genome shotgun (WGS) entry which is preliminary data.</text>
</comment>
<name>A0A9P1CQI1_9DINO</name>
<evidence type="ECO:0000259" key="3">
    <source>
        <dbReference type="PROSITE" id="PS50105"/>
    </source>
</evidence>
<dbReference type="CDD" id="cd00882">
    <property type="entry name" value="Ras_like_GTPase"/>
    <property type="match status" value="1"/>
</dbReference>
<feature type="transmembrane region" description="Helical" evidence="2">
    <location>
        <begin position="1502"/>
        <end position="1520"/>
    </location>
</feature>
<feature type="domain" description="U-box" evidence="4">
    <location>
        <begin position="935"/>
        <end position="1008"/>
    </location>
</feature>
<dbReference type="SMART" id="SM00504">
    <property type="entry name" value="Ubox"/>
    <property type="match status" value="1"/>
</dbReference>
<keyword evidence="7" id="KW-0548">Nucleotidyltransferase</keyword>
<dbReference type="Pfam" id="PF24564">
    <property type="entry name" value="DUF7605"/>
    <property type="match status" value="1"/>
</dbReference>
<proteinExistence type="predicted"/>
<evidence type="ECO:0000313" key="6">
    <source>
        <dbReference type="EMBL" id="CAL1150037.1"/>
    </source>
</evidence>
<protein>
    <submittedName>
        <fullName evidence="7">UTP--glucose-1-phosphate uridylyltransferase</fullName>
    </submittedName>
</protein>
<reference evidence="5" key="1">
    <citation type="submission" date="2022-10" db="EMBL/GenBank/DDBJ databases">
        <authorList>
            <person name="Chen Y."/>
            <person name="Dougan E. K."/>
            <person name="Chan C."/>
            <person name="Rhodes N."/>
            <person name="Thang M."/>
        </authorList>
    </citation>
    <scope>NUCLEOTIDE SEQUENCE</scope>
</reference>
<dbReference type="InterPro" id="IPR001660">
    <property type="entry name" value="SAM"/>
</dbReference>
<gene>
    <name evidence="5" type="ORF">C1SCF055_LOCUS23121</name>
</gene>
<dbReference type="Pfam" id="PF04547">
    <property type="entry name" value="Anoctamin"/>
    <property type="match status" value="1"/>
</dbReference>
<dbReference type="InterPro" id="IPR027417">
    <property type="entry name" value="P-loop_NTPase"/>
</dbReference>
<feature type="transmembrane region" description="Helical" evidence="2">
    <location>
        <begin position="1589"/>
        <end position="1610"/>
    </location>
</feature>
<accession>A0A9P1CQI1</accession>
<dbReference type="InterPro" id="IPR003613">
    <property type="entry name" value="Ubox_domain"/>
</dbReference>
<feature type="compositionally biased region" description="Low complexity" evidence="1">
    <location>
        <begin position="1123"/>
        <end position="1147"/>
    </location>
</feature>
<feature type="transmembrane region" description="Helical" evidence="2">
    <location>
        <begin position="1527"/>
        <end position="1546"/>
    </location>
</feature>
<feature type="region of interest" description="Disordered" evidence="1">
    <location>
        <begin position="1116"/>
        <end position="1170"/>
    </location>
</feature>
<feature type="region of interest" description="Disordered" evidence="1">
    <location>
        <begin position="914"/>
        <end position="933"/>
    </location>
</feature>
<dbReference type="Pfam" id="PF00536">
    <property type="entry name" value="SAM_1"/>
    <property type="match status" value="1"/>
</dbReference>
<organism evidence="5">
    <name type="scientific">Cladocopium goreaui</name>
    <dbReference type="NCBI Taxonomy" id="2562237"/>
    <lineage>
        <taxon>Eukaryota</taxon>
        <taxon>Sar</taxon>
        <taxon>Alveolata</taxon>
        <taxon>Dinophyceae</taxon>
        <taxon>Suessiales</taxon>
        <taxon>Symbiodiniaceae</taxon>
        <taxon>Cladocopium</taxon>
    </lineage>
</organism>
<dbReference type="GO" id="GO:0016779">
    <property type="term" value="F:nucleotidyltransferase activity"/>
    <property type="evidence" value="ECO:0007669"/>
    <property type="project" value="UniProtKB-KW"/>
</dbReference>
<keyword evidence="8" id="KW-1185">Reference proteome</keyword>
<dbReference type="InterPro" id="IPR013083">
    <property type="entry name" value="Znf_RING/FYVE/PHD"/>
</dbReference>
<dbReference type="SUPFAM" id="SSF47769">
    <property type="entry name" value="SAM/Pointed domain"/>
    <property type="match status" value="1"/>
</dbReference>
<keyword evidence="2" id="KW-0472">Membrane</keyword>
<dbReference type="CDD" id="cd09487">
    <property type="entry name" value="SAM_superfamily"/>
    <property type="match status" value="1"/>
</dbReference>